<name>A0A9D4HDT2_DREPO</name>
<reference evidence="1" key="2">
    <citation type="submission" date="2020-11" db="EMBL/GenBank/DDBJ databases">
        <authorList>
            <person name="McCartney M.A."/>
            <person name="Auch B."/>
            <person name="Kono T."/>
            <person name="Mallez S."/>
            <person name="Becker A."/>
            <person name="Gohl D.M."/>
            <person name="Silverstein K.A.T."/>
            <person name="Koren S."/>
            <person name="Bechman K.B."/>
            <person name="Herman A."/>
            <person name="Abrahante J.E."/>
            <person name="Garbe J."/>
        </authorList>
    </citation>
    <scope>NUCLEOTIDE SEQUENCE</scope>
    <source>
        <strain evidence="1">Duluth1</strain>
        <tissue evidence="1">Whole animal</tissue>
    </source>
</reference>
<evidence type="ECO:0000313" key="2">
    <source>
        <dbReference type="Proteomes" id="UP000828390"/>
    </source>
</evidence>
<dbReference type="EMBL" id="JAIWYP010000004">
    <property type="protein sequence ID" value="KAH3831539.1"/>
    <property type="molecule type" value="Genomic_DNA"/>
</dbReference>
<keyword evidence="2" id="KW-1185">Reference proteome</keyword>
<sequence>MPVTDPRSIGLPHLVYLTDEGIFASVCGLQAVTQSREAKGCWSGCLGFPRASDIMGYKGKQWRDSSPVNMV</sequence>
<dbReference type="Proteomes" id="UP000828390">
    <property type="component" value="Unassembled WGS sequence"/>
</dbReference>
<evidence type="ECO:0000313" key="1">
    <source>
        <dbReference type="EMBL" id="KAH3831539.1"/>
    </source>
</evidence>
<dbReference type="AlphaFoldDB" id="A0A9D4HDT2"/>
<accession>A0A9D4HDT2</accession>
<reference evidence="1" key="1">
    <citation type="journal article" date="2019" name="bioRxiv">
        <title>The Genome of the Zebra Mussel, Dreissena polymorpha: A Resource for Invasive Species Research.</title>
        <authorList>
            <person name="McCartney M.A."/>
            <person name="Auch B."/>
            <person name="Kono T."/>
            <person name="Mallez S."/>
            <person name="Zhang Y."/>
            <person name="Obille A."/>
            <person name="Becker A."/>
            <person name="Abrahante J.E."/>
            <person name="Garbe J."/>
            <person name="Badalamenti J.P."/>
            <person name="Herman A."/>
            <person name="Mangelson H."/>
            <person name="Liachko I."/>
            <person name="Sullivan S."/>
            <person name="Sone E.D."/>
            <person name="Koren S."/>
            <person name="Silverstein K.A.T."/>
            <person name="Beckman K.B."/>
            <person name="Gohl D.M."/>
        </authorList>
    </citation>
    <scope>NUCLEOTIDE SEQUENCE</scope>
    <source>
        <strain evidence="1">Duluth1</strain>
        <tissue evidence="1">Whole animal</tissue>
    </source>
</reference>
<comment type="caution">
    <text evidence="1">The sequence shown here is derived from an EMBL/GenBank/DDBJ whole genome shotgun (WGS) entry which is preliminary data.</text>
</comment>
<organism evidence="1 2">
    <name type="scientific">Dreissena polymorpha</name>
    <name type="common">Zebra mussel</name>
    <name type="synonym">Mytilus polymorpha</name>
    <dbReference type="NCBI Taxonomy" id="45954"/>
    <lineage>
        <taxon>Eukaryota</taxon>
        <taxon>Metazoa</taxon>
        <taxon>Spiralia</taxon>
        <taxon>Lophotrochozoa</taxon>
        <taxon>Mollusca</taxon>
        <taxon>Bivalvia</taxon>
        <taxon>Autobranchia</taxon>
        <taxon>Heteroconchia</taxon>
        <taxon>Euheterodonta</taxon>
        <taxon>Imparidentia</taxon>
        <taxon>Neoheterodontei</taxon>
        <taxon>Myida</taxon>
        <taxon>Dreissenoidea</taxon>
        <taxon>Dreissenidae</taxon>
        <taxon>Dreissena</taxon>
    </lineage>
</organism>
<proteinExistence type="predicted"/>
<gene>
    <name evidence="1" type="ORF">DPMN_104809</name>
</gene>
<protein>
    <submittedName>
        <fullName evidence="1">Uncharacterized protein</fullName>
    </submittedName>
</protein>